<dbReference type="EMBL" id="CP012109">
    <property type="protein sequence ID" value="AKQ70613.1"/>
    <property type="molecule type" value="Genomic_DNA"/>
</dbReference>
<dbReference type="AlphaFoldDB" id="A0A0H4X9D9"/>
<gene>
    <name evidence="1" type="ORF">A176_007525</name>
</gene>
<name>A0A0H4X9D9_9BACT</name>
<dbReference type="Proteomes" id="UP000009026">
    <property type="component" value="Chromosome"/>
</dbReference>
<dbReference type="RefSeq" id="WP_002633773.1">
    <property type="nucleotide sequence ID" value="NZ_CP012109.1"/>
</dbReference>
<evidence type="ECO:0000313" key="1">
    <source>
        <dbReference type="EMBL" id="AKQ70613.1"/>
    </source>
</evidence>
<dbReference type="Pfam" id="PF09709">
    <property type="entry name" value="Cas_Csd1"/>
    <property type="match status" value="1"/>
</dbReference>
<evidence type="ECO:0000313" key="2">
    <source>
        <dbReference type="Proteomes" id="UP000009026"/>
    </source>
</evidence>
<protein>
    <submittedName>
        <fullName evidence="1">CRISPR-associated protein, Csd1 family</fullName>
    </submittedName>
</protein>
<keyword evidence="2" id="KW-1185">Reference proteome</keyword>
<reference evidence="1 2" key="1">
    <citation type="journal article" date="2016" name="PLoS ONE">
        <title>Complete Genome Sequence and Comparative Genomics of a Novel Myxobacterium Myxococcus hansupus.</title>
        <authorList>
            <person name="Sharma G."/>
            <person name="Narwani T."/>
            <person name="Subramanian S."/>
        </authorList>
    </citation>
    <scope>NUCLEOTIDE SEQUENCE [LARGE SCALE GENOMIC DNA]</scope>
    <source>
        <strain evidence="2">mixupus</strain>
    </source>
</reference>
<dbReference type="PATRIC" id="fig|1297742.4.peg.7655"/>
<accession>A0A0H4X9D9</accession>
<dbReference type="NCBIfam" id="TIGR01863">
    <property type="entry name" value="cas_Csd1"/>
    <property type="match status" value="1"/>
</dbReference>
<organism evidence="1 2">
    <name type="scientific">Pseudomyxococcus hansupus</name>
    <dbReference type="NCBI Taxonomy" id="1297742"/>
    <lineage>
        <taxon>Bacteria</taxon>
        <taxon>Pseudomonadati</taxon>
        <taxon>Myxococcota</taxon>
        <taxon>Myxococcia</taxon>
        <taxon>Myxococcales</taxon>
        <taxon>Cystobacterineae</taxon>
        <taxon>Myxococcaceae</taxon>
        <taxon>Pseudomyxococcus</taxon>
    </lineage>
</organism>
<dbReference type="KEGG" id="mym:A176_007525"/>
<sequence length="582" mass="64268">MMLTALNDFARERGLTDDPLYEVKPVDFFVRISAKGKFVALESTAGEDGRGKPMPVPRLPQRSVNIAAGFFADNPKYVLAYEKEEPKTKAGGVEKRLARLEAFLKSVREVAAETKDPEARAVEAFLANEAERRKVLAERDAEEWTGSEMLVFVVGDATTPVHQNPWVRACWARRSGEQRAQGRKALCLVTGREGVVAVTHPKLKNIPEAQSSGAALVSFNAPAFSSHGLEQGDNAPISQEAALGYVLALNDMLRRTEQRRFRQGIQLADGSVMVFWTRASASEESLLLSWADPTEADLQRFAESPLRGLEPGKLDDRAFYAVTLAGNAGRVAVRDWFESRVGEVKQNIRRYFEDLRIGNAPAGPIPVYRLLKAVEAPSGRGLSPDVATRMFGAALRGQPFPRQLLAASLDRLRLPPSDERFEREQLRLRVALIKATLLRLPRSGTAPLEVTVSLDKSNDSQPYVLGRLFAVLERLQGAALKDLNATIRDRYFGAASRNPVTVFPRLIQLSVHHASKAGENGRWLERVKGEVMALLPSESPFPPVLDLKDQGLFAVGYYHQREAFFTKREATATPAEAEASST</sequence>
<dbReference type="STRING" id="1297742.A176_007525"/>
<dbReference type="eggNOG" id="ENOG502Z7WH">
    <property type="taxonomic scope" value="Bacteria"/>
</dbReference>
<dbReference type="OrthoDB" id="9778918at2"/>
<proteinExistence type="predicted"/>
<dbReference type="InterPro" id="IPR010144">
    <property type="entry name" value="CRISPR-assoc_prot_Csd1-typ"/>
</dbReference>